<reference evidence="1" key="1">
    <citation type="journal article" date="2019" name="Sci. Rep.">
        <title>Draft genome of Tanacetum cinerariifolium, the natural source of mosquito coil.</title>
        <authorList>
            <person name="Yamashiro T."/>
            <person name="Shiraishi A."/>
            <person name="Satake H."/>
            <person name="Nakayama K."/>
        </authorList>
    </citation>
    <scope>NUCLEOTIDE SEQUENCE</scope>
</reference>
<proteinExistence type="predicted"/>
<accession>A0A699SD94</accession>
<name>A0A699SD94_TANCI</name>
<sequence length="31" mass="3306">CQQMSHGVTTVTVAVMIIPLHIRYLPAVGVA</sequence>
<gene>
    <name evidence="1" type="ORF">Tci_867402</name>
</gene>
<dbReference type="AlphaFoldDB" id="A0A699SD94"/>
<protein>
    <submittedName>
        <fullName evidence="1">Uncharacterized protein</fullName>
    </submittedName>
</protein>
<organism evidence="1">
    <name type="scientific">Tanacetum cinerariifolium</name>
    <name type="common">Dalmatian daisy</name>
    <name type="synonym">Chrysanthemum cinerariifolium</name>
    <dbReference type="NCBI Taxonomy" id="118510"/>
    <lineage>
        <taxon>Eukaryota</taxon>
        <taxon>Viridiplantae</taxon>
        <taxon>Streptophyta</taxon>
        <taxon>Embryophyta</taxon>
        <taxon>Tracheophyta</taxon>
        <taxon>Spermatophyta</taxon>
        <taxon>Magnoliopsida</taxon>
        <taxon>eudicotyledons</taxon>
        <taxon>Gunneridae</taxon>
        <taxon>Pentapetalae</taxon>
        <taxon>asterids</taxon>
        <taxon>campanulids</taxon>
        <taxon>Asterales</taxon>
        <taxon>Asteraceae</taxon>
        <taxon>Asteroideae</taxon>
        <taxon>Anthemideae</taxon>
        <taxon>Anthemidinae</taxon>
        <taxon>Tanacetum</taxon>
    </lineage>
</organism>
<feature type="non-terminal residue" evidence="1">
    <location>
        <position position="1"/>
    </location>
</feature>
<dbReference type="EMBL" id="BKCJ011154378">
    <property type="protein sequence ID" value="GFC95432.1"/>
    <property type="molecule type" value="Genomic_DNA"/>
</dbReference>
<evidence type="ECO:0000313" key="1">
    <source>
        <dbReference type="EMBL" id="GFC95432.1"/>
    </source>
</evidence>
<comment type="caution">
    <text evidence="1">The sequence shown here is derived from an EMBL/GenBank/DDBJ whole genome shotgun (WGS) entry which is preliminary data.</text>
</comment>